<evidence type="ECO:0000259" key="4">
    <source>
        <dbReference type="Pfam" id="PF00326"/>
    </source>
</evidence>
<dbReference type="Gene3D" id="2.120.10.30">
    <property type="entry name" value="TolB, C-terminal domain"/>
    <property type="match status" value="1"/>
</dbReference>
<accession>A0A162BVE1</accession>
<dbReference type="Proteomes" id="UP000076661">
    <property type="component" value="Unassembled WGS sequence"/>
</dbReference>
<evidence type="ECO:0000256" key="3">
    <source>
        <dbReference type="SAM" id="SignalP"/>
    </source>
</evidence>
<evidence type="ECO:0000313" key="6">
    <source>
        <dbReference type="Proteomes" id="UP000076661"/>
    </source>
</evidence>
<organism evidence="5 6">
    <name type="scientific">Pseudoalteromonas luteoviolacea S4060-1</name>
    <dbReference type="NCBI Taxonomy" id="1365257"/>
    <lineage>
        <taxon>Bacteria</taxon>
        <taxon>Pseudomonadati</taxon>
        <taxon>Pseudomonadota</taxon>
        <taxon>Gammaproteobacteria</taxon>
        <taxon>Alteromonadales</taxon>
        <taxon>Pseudoalteromonadaceae</taxon>
        <taxon>Pseudoalteromonas</taxon>
    </lineage>
</organism>
<keyword evidence="3" id="KW-0732">Signal</keyword>
<reference evidence="5 6" key="1">
    <citation type="submission" date="2013-07" db="EMBL/GenBank/DDBJ databases">
        <title>Comparative Genomic and Metabolomic Analysis of Twelve Strains of Pseudoalteromonas luteoviolacea.</title>
        <authorList>
            <person name="Vynne N.G."/>
            <person name="Mansson M."/>
            <person name="Gram L."/>
        </authorList>
    </citation>
    <scope>NUCLEOTIDE SEQUENCE [LARGE SCALE GENOMIC DNA]</scope>
    <source>
        <strain evidence="5 6">S4060-1</strain>
    </source>
</reference>
<dbReference type="PROSITE" id="PS51257">
    <property type="entry name" value="PROKAR_LIPOPROTEIN"/>
    <property type="match status" value="1"/>
</dbReference>
<dbReference type="InterPro" id="IPR002470">
    <property type="entry name" value="Peptidase_S9A"/>
</dbReference>
<dbReference type="GO" id="GO:0004252">
    <property type="term" value="F:serine-type endopeptidase activity"/>
    <property type="evidence" value="ECO:0007669"/>
    <property type="project" value="InterPro"/>
</dbReference>
<feature type="domain" description="Peptidase S9 prolyl oligopeptidase catalytic" evidence="4">
    <location>
        <begin position="427"/>
        <end position="636"/>
    </location>
</feature>
<dbReference type="SUPFAM" id="SSF53474">
    <property type="entry name" value="alpha/beta-Hydrolases"/>
    <property type="match status" value="1"/>
</dbReference>
<keyword evidence="2" id="KW-0645">Protease</keyword>
<dbReference type="InterPro" id="IPR011042">
    <property type="entry name" value="6-blade_b-propeller_TolB-like"/>
</dbReference>
<evidence type="ECO:0000313" key="5">
    <source>
        <dbReference type="EMBL" id="KZN69217.1"/>
    </source>
</evidence>
<evidence type="ECO:0000256" key="2">
    <source>
        <dbReference type="ARBA" id="ARBA00022825"/>
    </source>
</evidence>
<dbReference type="GO" id="GO:0006508">
    <property type="term" value="P:proteolysis"/>
    <property type="evidence" value="ECO:0007669"/>
    <property type="project" value="InterPro"/>
</dbReference>
<name>A0A162BVE1_9GAMM</name>
<dbReference type="Pfam" id="PF00326">
    <property type="entry name" value="Peptidase_S9"/>
    <property type="match status" value="1"/>
</dbReference>
<dbReference type="Pfam" id="PF07676">
    <property type="entry name" value="PD40"/>
    <property type="match status" value="1"/>
</dbReference>
<dbReference type="PRINTS" id="PR00862">
    <property type="entry name" value="PROLIGOPTASE"/>
</dbReference>
<dbReference type="AlphaFoldDB" id="A0A162BVE1"/>
<dbReference type="InterPro" id="IPR029058">
    <property type="entry name" value="AB_hydrolase_fold"/>
</dbReference>
<keyword evidence="1" id="KW-0378">Hydrolase</keyword>
<gene>
    <name evidence="5" type="ORF">N478_11330</name>
</gene>
<dbReference type="InterPro" id="IPR001375">
    <property type="entry name" value="Peptidase_S9_cat"/>
</dbReference>
<protein>
    <submittedName>
        <fullName evidence="5">Peptidase S9</fullName>
    </submittedName>
</protein>
<dbReference type="EMBL" id="AUXX01000005">
    <property type="protein sequence ID" value="KZN69217.1"/>
    <property type="molecule type" value="Genomic_DNA"/>
</dbReference>
<sequence>MIKQTAIACVLLATLSACTQTNQSVNESGHTQPVANFNTYSAETFYDTTSIVGSAFSPDGNSILVSSDESGIFNLYEVDVKTGDKVQLTDASDSTYPLRYFPNDNRILFTRDKGGNELMHVFVRDEHSQVQDLTPGDNVRARFIGFSKDNNAFYVLSNQRDQRFMDLYRYDAKTYATELIYKNDKNLNVQSVSETDRYLALINSQGNKDSDLFLLDLTDPKAQLIEVSNVSHEANFSASAFSKDDKYLYYGTDAHGEFYQNWRYEIATGQHTPYIEKDWDVRFLYFSDSDRYRVIGVNEDSSIKVTITDLKTNKDIELPKLPAGSIKRVNFSDDEKQMSFYLNSDTSPNNLYVWQVGSDSVKQLTSTLSDQINPEHLVESTIARFKSFDGLEVPGVLYKPKLASPTTKVPAMIYVHGGPGGQSMTGYSARVQHLVNQGYAIFAVNNRGSSGYGKTFYHLDDKRHGEDDLQDIVWSKKYLQELDWVDPARIGIMGGSYGGYMTAAALAFEPDEFKVGINVFGVTNWVRTLESIPPWWEAYKKALYEELGDPAVDGERLRRISPLFHAKNITKPLMVVQGANDPRVLQVESDELVEAVRSNNVPVEYVLFEDEGHGFSKKENRIEASQAYLDFLKKHL</sequence>
<dbReference type="PANTHER" id="PTHR42776:SF27">
    <property type="entry name" value="DIPEPTIDYL PEPTIDASE FAMILY MEMBER 6"/>
    <property type="match status" value="1"/>
</dbReference>
<dbReference type="Gene3D" id="3.40.50.1820">
    <property type="entry name" value="alpha/beta hydrolase"/>
    <property type="match status" value="1"/>
</dbReference>
<dbReference type="PATRIC" id="fig|1365257.3.peg.663"/>
<dbReference type="SUPFAM" id="SSF82171">
    <property type="entry name" value="DPP6 N-terminal domain-like"/>
    <property type="match status" value="1"/>
</dbReference>
<dbReference type="PANTHER" id="PTHR42776">
    <property type="entry name" value="SERINE PEPTIDASE S9 FAMILY MEMBER"/>
    <property type="match status" value="1"/>
</dbReference>
<evidence type="ECO:0000256" key="1">
    <source>
        <dbReference type="ARBA" id="ARBA00022801"/>
    </source>
</evidence>
<dbReference type="RefSeq" id="WP_063379969.1">
    <property type="nucleotide sequence ID" value="NZ_AUXX01000005.1"/>
</dbReference>
<keyword evidence="2" id="KW-0720">Serine protease</keyword>
<proteinExistence type="predicted"/>
<dbReference type="InterPro" id="IPR011659">
    <property type="entry name" value="WD40"/>
</dbReference>
<comment type="caution">
    <text evidence="5">The sequence shown here is derived from an EMBL/GenBank/DDBJ whole genome shotgun (WGS) entry which is preliminary data.</text>
</comment>
<feature type="chain" id="PRO_5007833057" evidence="3">
    <location>
        <begin position="20"/>
        <end position="636"/>
    </location>
</feature>
<feature type="signal peptide" evidence="3">
    <location>
        <begin position="1"/>
        <end position="19"/>
    </location>
</feature>